<keyword evidence="2" id="KW-1185">Reference proteome</keyword>
<dbReference type="Gene3D" id="3.20.20.410">
    <property type="entry name" value="Protein of unknown function UPF0759"/>
    <property type="match status" value="1"/>
</dbReference>
<dbReference type="SUPFAM" id="SSF117396">
    <property type="entry name" value="TM1631-like"/>
    <property type="match status" value="1"/>
</dbReference>
<dbReference type="OrthoDB" id="9780310at2"/>
<evidence type="ECO:0000313" key="1">
    <source>
        <dbReference type="EMBL" id="OWK37660.1"/>
    </source>
</evidence>
<evidence type="ECO:0000313" key="2">
    <source>
        <dbReference type="Proteomes" id="UP000214646"/>
    </source>
</evidence>
<dbReference type="Proteomes" id="UP000214646">
    <property type="component" value="Unassembled WGS sequence"/>
</dbReference>
<dbReference type="Pfam" id="PF01904">
    <property type="entry name" value="DUF72"/>
    <property type="match status" value="1"/>
</dbReference>
<evidence type="ECO:0008006" key="3">
    <source>
        <dbReference type="Google" id="ProtNLM"/>
    </source>
</evidence>
<dbReference type="InterPro" id="IPR002763">
    <property type="entry name" value="DUF72"/>
</dbReference>
<dbReference type="PANTHER" id="PTHR30348">
    <property type="entry name" value="UNCHARACTERIZED PROTEIN YECE"/>
    <property type="match status" value="1"/>
</dbReference>
<gene>
    <name evidence="1" type="ORF">FRUB_06780</name>
</gene>
<accession>A0A225D7T0</accession>
<dbReference type="InterPro" id="IPR036520">
    <property type="entry name" value="UPF0759_sf"/>
</dbReference>
<dbReference type="RefSeq" id="WP_088257530.1">
    <property type="nucleotide sequence ID" value="NZ_NIDE01000014.1"/>
</dbReference>
<dbReference type="PANTHER" id="PTHR30348:SF4">
    <property type="entry name" value="DUF72 DOMAIN-CONTAINING PROTEIN"/>
    <property type="match status" value="1"/>
</dbReference>
<name>A0A225D7T0_9BACT</name>
<protein>
    <recommendedName>
        <fullName evidence="3">DUF72 domain-containing protein</fullName>
    </recommendedName>
</protein>
<proteinExistence type="predicted"/>
<dbReference type="EMBL" id="NIDE01000014">
    <property type="protein sequence ID" value="OWK37660.1"/>
    <property type="molecule type" value="Genomic_DNA"/>
</dbReference>
<organism evidence="1 2">
    <name type="scientific">Fimbriiglobus ruber</name>
    <dbReference type="NCBI Taxonomy" id="1908690"/>
    <lineage>
        <taxon>Bacteria</taxon>
        <taxon>Pseudomonadati</taxon>
        <taxon>Planctomycetota</taxon>
        <taxon>Planctomycetia</taxon>
        <taxon>Gemmatales</taxon>
        <taxon>Gemmataceae</taxon>
        <taxon>Fimbriiglobus</taxon>
    </lineage>
</organism>
<dbReference type="AlphaFoldDB" id="A0A225D7T0"/>
<reference evidence="2" key="1">
    <citation type="submission" date="2017-06" db="EMBL/GenBank/DDBJ databases">
        <title>Genome analysis of Fimbriiglobus ruber SP5, the first member of the order Planctomycetales with confirmed chitinolytic capability.</title>
        <authorList>
            <person name="Ravin N.V."/>
            <person name="Rakitin A.L."/>
            <person name="Ivanova A.A."/>
            <person name="Beletsky A.V."/>
            <person name="Kulichevskaya I.S."/>
            <person name="Mardanov A.V."/>
            <person name="Dedysh S.N."/>
        </authorList>
    </citation>
    <scope>NUCLEOTIDE SEQUENCE [LARGE SCALE GENOMIC DNA]</scope>
    <source>
        <strain evidence="2">SP5</strain>
    </source>
</reference>
<comment type="caution">
    <text evidence="1">The sequence shown here is derived from an EMBL/GenBank/DDBJ whole genome shotgun (WGS) entry which is preliminary data.</text>
</comment>
<sequence length="278" mass="30914">MKLWVGTAGYAYPAWVGDFYPPGTSSTDMLSYYARQFSAVEINSTFYRPPTIEQVEKMCRKVPAGFGFTLKVPRSASHENSPDELPAFHRAAEQFAARDCLLSLIVQIPEAFRNSAVNRAWLVHIREQLRPFPLAVEFRHRSWDVDALPKWAAKHGFDVVSVGVPDIPTLFPNGLRAEGPRVYARLHSENADAWYSGGTARYAYDYPDATLTEWASGLTAAAAAGRERALVFFNNCVGIQATTNAKRLIDLLRETAPAIEIVPPPQPVEPKGLFDDVE</sequence>